<keyword evidence="3" id="KW-1185">Reference proteome</keyword>
<accession>A0AAW2CKZ8</accession>
<reference evidence="2 3" key="1">
    <citation type="submission" date="2024-01" db="EMBL/GenBank/DDBJ databases">
        <title>A telomere-to-telomere, gap-free genome of sweet tea (Lithocarpus litseifolius).</title>
        <authorList>
            <person name="Zhou J."/>
        </authorList>
    </citation>
    <scope>NUCLEOTIDE SEQUENCE [LARGE SCALE GENOMIC DNA]</scope>
    <source>
        <strain evidence="2">Zhou-2022a</strain>
        <tissue evidence="2">Leaf</tissue>
    </source>
</reference>
<dbReference type="PANTHER" id="PTHR47074">
    <property type="entry name" value="BNAC02G40300D PROTEIN"/>
    <property type="match status" value="1"/>
</dbReference>
<dbReference type="InterPro" id="IPR012337">
    <property type="entry name" value="RNaseH-like_sf"/>
</dbReference>
<dbReference type="GO" id="GO:0004523">
    <property type="term" value="F:RNA-DNA hybrid ribonuclease activity"/>
    <property type="evidence" value="ECO:0007669"/>
    <property type="project" value="InterPro"/>
</dbReference>
<dbReference type="Proteomes" id="UP001459277">
    <property type="component" value="Unassembled WGS sequence"/>
</dbReference>
<dbReference type="GO" id="GO:0003676">
    <property type="term" value="F:nucleic acid binding"/>
    <property type="evidence" value="ECO:0007669"/>
    <property type="project" value="InterPro"/>
</dbReference>
<dbReference type="InterPro" id="IPR002156">
    <property type="entry name" value="RNaseH_domain"/>
</dbReference>
<dbReference type="PANTHER" id="PTHR47074:SF48">
    <property type="entry name" value="POLYNUCLEOTIDYL TRANSFERASE, RIBONUCLEASE H-LIKE SUPERFAMILY PROTEIN"/>
    <property type="match status" value="1"/>
</dbReference>
<organism evidence="2 3">
    <name type="scientific">Lithocarpus litseifolius</name>
    <dbReference type="NCBI Taxonomy" id="425828"/>
    <lineage>
        <taxon>Eukaryota</taxon>
        <taxon>Viridiplantae</taxon>
        <taxon>Streptophyta</taxon>
        <taxon>Embryophyta</taxon>
        <taxon>Tracheophyta</taxon>
        <taxon>Spermatophyta</taxon>
        <taxon>Magnoliopsida</taxon>
        <taxon>eudicotyledons</taxon>
        <taxon>Gunneridae</taxon>
        <taxon>Pentapetalae</taxon>
        <taxon>rosids</taxon>
        <taxon>fabids</taxon>
        <taxon>Fagales</taxon>
        <taxon>Fagaceae</taxon>
        <taxon>Lithocarpus</taxon>
    </lineage>
</organism>
<proteinExistence type="predicted"/>
<dbReference type="AlphaFoldDB" id="A0AAW2CKZ8"/>
<feature type="domain" description="RNase H type-1" evidence="1">
    <location>
        <begin position="83"/>
        <end position="171"/>
    </location>
</feature>
<dbReference type="SUPFAM" id="SSF53098">
    <property type="entry name" value="Ribonuclease H-like"/>
    <property type="match status" value="1"/>
</dbReference>
<dbReference type="EMBL" id="JAZDWU010000006">
    <property type="protein sequence ID" value="KAK9997889.1"/>
    <property type="molecule type" value="Genomic_DNA"/>
</dbReference>
<evidence type="ECO:0000259" key="1">
    <source>
        <dbReference type="Pfam" id="PF13456"/>
    </source>
</evidence>
<protein>
    <recommendedName>
        <fullName evidence="1">RNase H type-1 domain-containing protein</fullName>
    </recommendedName>
</protein>
<dbReference type="InterPro" id="IPR052929">
    <property type="entry name" value="RNase_H-like_EbsB-rel"/>
</dbReference>
<dbReference type="InterPro" id="IPR036397">
    <property type="entry name" value="RNaseH_sf"/>
</dbReference>
<dbReference type="CDD" id="cd06222">
    <property type="entry name" value="RNase_H_like"/>
    <property type="match status" value="1"/>
</dbReference>
<dbReference type="InterPro" id="IPR044730">
    <property type="entry name" value="RNase_H-like_dom_plant"/>
</dbReference>
<sequence>MALSQSLDQWKVSLTMAAILEEIWRLRNSKLHSNSSTTLTNSIQLVRRYVQDFIEVSSLSSPPLFPHVSPRWSPPPPRWIKINVDAALSSSKVAIAVVARDFCGSLCNVWARLISLRSPLQAEAEALLWAMQIAKREGWQQVLFEGDSKICFDAVSSTNSPPNWAIQSTISNVLDCA</sequence>
<evidence type="ECO:0000313" key="3">
    <source>
        <dbReference type="Proteomes" id="UP001459277"/>
    </source>
</evidence>
<comment type="caution">
    <text evidence="2">The sequence shown here is derived from an EMBL/GenBank/DDBJ whole genome shotgun (WGS) entry which is preliminary data.</text>
</comment>
<dbReference type="Pfam" id="PF13456">
    <property type="entry name" value="RVT_3"/>
    <property type="match status" value="1"/>
</dbReference>
<dbReference type="Gene3D" id="3.30.420.10">
    <property type="entry name" value="Ribonuclease H-like superfamily/Ribonuclease H"/>
    <property type="match status" value="1"/>
</dbReference>
<gene>
    <name evidence="2" type="ORF">SO802_017492</name>
</gene>
<name>A0AAW2CKZ8_9ROSI</name>
<evidence type="ECO:0000313" key="2">
    <source>
        <dbReference type="EMBL" id="KAK9997889.1"/>
    </source>
</evidence>